<organism evidence="2 3">
    <name type="scientific">Streptomyces oryzae</name>
    <dbReference type="NCBI Taxonomy" id="1434886"/>
    <lineage>
        <taxon>Bacteria</taxon>
        <taxon>Bacillati</taxon>
        <taxon>Actinomycetota</taxon>
        <taxon>Actinomycetes</taxon>
        <taxon>Kitasatosporales</taxon>
        <taxon>Streptomycetaceae</taxon>
        <taxon>Streptomyces</taxon>
    </lineage>
</organism>
<keyword evidence="3" id="KW-1185">Reference proteome</keyword>
<protein>
    <submittedName>
        <fullName evidence="2">Uncharacterized protein</fullName>
    </submittedName>
</protein>
<feature type="compositionally biased region" description="Basic and acidic residues" evidence="1">
    <location>
        <begin position="7"/>
        <end position="18"/>
    </location>
</feature>
<evidence type="ECO:0000256" key="1">
    <source>
        <dbReference type="SAM" id="MobiDB-lite"/>
    </source>
</evidence>
<evidence type="ECO:0000313" key="3">
    <source>
        <dbReference type="Proteomes" id="UP001519064"/>
    </source>
</evidence>
<gene>
    <name evidence="2" type="ORF">ITI46_15870</name>
</gene>
<evidence type="ECO:0000313" key="2">
    <source>
        <dbReference type="EMBL" id="MBO8193133.1"/>
    </source>
</evidence>
<feature type="compositionally biased region" description="Basic and acidic residues" evidence="1">
    <location>
        <begin position="42"/>
        <end position="56"/>
    </location>
</feature>
<comment type="caution">
    <text evidence="2">The sequence shown here is derived from an EMBL/GenBank/DDBJ whole genome shotgun (WGS) entry which is preliminary data.</text>
</comment>
<reference evidence="2 3" key="1">
    <citation type="submission" date="2020-11" db="EMBL/GenBank/DDBJ databases">
        <title>Streptomyces spirodelae sp. nov., isolated from duckweed.</title>
        <authorList>
            <person name="Saimee Y."/>
            <person name="Duangmal K."/>
        </authorList>
    </citation>
    <scope>NUCLEOTIDE SEQUENCE [LARGE SCALE GENOMIC DNA]</scope>
    <source>
        <strain evidence="2 3">S16-07</strain>
    </source>
</reference>
<feature type="region of interest" description="Disordered" evidence="1">
    <location>
        <begin position="1"/>
        <end position="56"/>
    </location>
</feature>
<accession>A0ABS3XCN3</accession>
<dbReference type="Proteomes" id="UP001519064">
    <property type="component" value="Unassembled WGS sequence"/>
</dbReference>
<dbReference type="EMBL" id="JADKMA010000071">
    <property type="protein sequence ID" value="MBO8193133.1"/>
    <property type="molecule type" value="Genomic_DNA"/>
</dbReference>
<name>A0ABS3XCN3_9ACTN</name>
<dbReference type="RefSeq" id="WP_209240195.1">
    <property type="nucleotide sequence ID" value="NZ_JADKMA010000071.1"/>
</dbReference>
<proteinExistence type="predicted"/>
<sequence length="56" mass="6338">MQQDQTTTRDESVRESRRPAVNVSRTPRRPDGPMGYGPHATSGDRDPESHIFRGED</sequence>